<evidence type="ECO:0000313" key="2">
    <source>
        <dbReference type="EMBL" id="BAR47217.1"/>
    </source>
</evidence>
<dbReference type="RefSeq" id="WP_082742597.1">
    <property type="nucleotide sequence ID" value="NZ_AP014704.1"/>
</dbReference>
<dbReference type="OrthoDB" id="7843421at2"/>
<organism evidence="2 3">
    <name type="scientific">Methylobacterium aquaticum</name>
    <dbReference type="NCBI Taxonomy" id="270351"/>
    <lineage>
        <taxon>Bacteria</taxon>
        <taxon>Pseudomonadati</taxon>
        <taxon>Pseudomonadota</taxon>
        <taxon>Alphaproteobacteria</taxon>
        <taxon>Hyphomicrobiales</taxon>
        <taxon>Methylobacteriaceae</taxon>
        <taxon>Methylobacterium</taxon>
    </lineage>
</organism>
<protein>
    <submittedName>
        <fullName evidence="2">Capsular polysaccharide biosynthesis protein</fullName>
    </submittedName>
</protein>
<dbReference type="GO" id="GO:0016757">
    <property type="term" value="F:glycosyltransferase activity"/>
    <property type="evidence" value="ECO:0007669"/>
    <property type="project" value="InterPro"/>
</dbReference>
<gene>
    <name evidence="2" type="ORF">Maq22A_c28555</name>
</gene>
<feature type="domain" description="Glycosyltransferase 61 catalytic" evidence="1">
    <location>
        <begin position="101"/>
        <end position="278"/>
    </location>
</feature>
<dbReference type="AlphaFoldDB" id="A0A1Y0ZCH5"/>
<evidence type="ECO:0000259" key="1">
    <source>
        <dbReference type="Pfam" id="PF04577"/>
    </source>
</evidence>
<dbReference type="InterPro" id="IPR049625">
    <property type="entry name" value="Glyco_transf_61_cat"/>
</dbReference>
<dbReference type="Pfam" id="PF04577">
    <property type="entry name" value="Glyco_transf_61"/>
    <property type="match status" value="1"/>
</dbReference>
<evidence type="ECO:0000313" key="3">
    <source>
        <dbReference type="Proteomes" id="UP000061432"/>
    </source>
</evidence>
<sequence>MKIEEEVMAPMELCSELWGAAHVIQRDPGYEIHQNVFCIPIGCSDPWGIYDQGGRIIRSATDYRENNFSSHGQSLDHVISAPVQSRAHGVFIYGGKISNHYGHFLVNTLPRFWNILKIRTPNTPILCHGAGSPSDWFNIPFLAQSFAALGLSERDFVVFDAPTVVDTLVVPRTSFQEQYAGHVVYGQLCREISDRICPHASLINDDRPIYYSKSQLVSAVGVIVNEGEIDDVMRSEGVDIIYPERLSFPDQIKLMGSRRNIMGSSGSFLHTSLFCPDRNITCLNVALQINSNFSIIDKLSDNFATYHYSSEIQVLEKKEGFLTARYLPNARECAYELLAIMKSKI</sequence>
<proteinExistence type="predicted"/>
<reference evidence="2 3" key="1">
    <citation type="journal article" date="2015" name="Genome Announc.">
        <title>Complete Genome Sequence of Methylobacterium aquaticum Strain 22A, Isolated from Racomitrium japonicum Moss.</title>
        <authorList>
            <person name="Tani A."/>
            <person name="Ogura Y."/>
            <person name="Hayashi T."/>
            <person name="Kimbara K."/>
        </authorList>
    </citation>
    <scope>NUCLEOTIDE SEQUENCE [LARGE SCALE GENOMIC DNA]</scope>
    <source>
        <strain evidence="2 3">MA-22A</strain>
    </source>
</reference>
<name>A0A1Y0ZCH5_9HYPH</name>
<dbReference type="EMBL" id="AP014704">
    <property type="protein sequence ID" value="BAR47217.1"/>
    <property type="molecule type" value="Genomic_DNA"/>
</dbReference>
<reference evidence="3" key="2">
    <citation type="submission" date="2015-01" db="EMBL/GenBank/DDBJ databases">
        <title>Complete genome sequence of Methylobacterium aquaticum strain 22A.</title>
        <authorList>
            <person name="Tani A."/>
            <person name="Ogura Y."/>
            <person name="Hayashi T."/>
        </authorList>
    </citation>
    <scope>NUCLEOTIDE SEQUENCE [LARGE SCALE GENOMIC DNA]</scope>
    <source>
        <strain evidence="3">MA-22A</strain>
    </source>
</reference>
<dbReference type="Proteomes" id="UP000061432">
    <property type="component" value="Chromosome"/>
</dbReference>
<accession>A0A1Y0ZCH5</accession>
<dbReference type="KEGG" id="maqu:Maq22A_c28555"/>
<dbReference type="STRING" id="270351.Maq22A_c28555"/>